<protein>
    <recommendedName>
        <fullName evidence="3">RNI-like protein</fullName>
    </recommendedName>
</protein>
<dbReference type="Gene3D" id="3.80.10.10">
    <property type="entry name" value="Ribonuclease Inhibitor"/>
    <property type="match status" value="1"/>
</dbReference>
<name>A0A197KI81_9FUNG</name>
<sequence length="725" mass="80043">MERFRLHFLCECGGDCRSSSDPVAPSGQLTTAATTSPALITVRNSIHLAKHEGYELSRPTEFFDRYGPYVLGMLKILRHCLNVATIAAPSVALVDSSVKDIMDGVKSLSEGTMAAVNASIGILEQKLDDYTGSDGLAGAALSDQEDDTIFQNLAALEGADLRRLDTFLRNNDKAKILGNLYRITTEQGHVKWVCFEHYQERYRATALASFVQSVETAGGTYDARLSQVTISLKSSTTLKDFFRRLVSQAPAIENLDVTLDWDFGSSDLAILVDMISKSNIKSFSLDLKDNNTSNATIASLRPGKGRYHSLLSLLHNKTLRRLHFTNLYLLGPRTSSLPSNTSLSLLQCFHFHGQAIEGDLGRLTNILSLCPGLVDLRLTVDLRMNSQHIVNPMDTGLHRAIYSLRKLQRLHVVNWDLPSTSAYAGRHAWSDPVSLKELVCTTWGLDQAFVENSIRQSHAALEVLVILDLSVAGARVNLIPPVTNSEDSLSTLGLERPVADPQFDEIYFSKLTHLDLQAPLTPSSLKYLSSIMPRLNLLHFGCNQQTLSLLDVCNLVTLRSLSITYARIAKLGSLRDVVLNPSKRCQIQSLRISGLNDSDYGFVDIVRILPLQRLHLMYVGSYTLVAMLGSVNLSQLQVISVQGASYDGAAEASLARRSQEFTDLLVVQLDSHSQRLYETYGGVPVRPTVGTERSLAASRVELVGEIISTDHIYQFLQPSLPIYLY</sequence>
<dbReference type="EMBL" id="KV442011">
    <property type="protein sequence ID" value="OAQ36838.1"/>
    <property type="molecule type" value="Genomic_DNA"/>
</dbReference>
<reference evidence="1 2" key="1">
    <citation type="submission" date="2016-05" db="EMBL/GenBank/DDBJ databases">
        <title>Genome sequencing reveals origins of a unique bacterial endosymbiosis in the earliest lineages of terrestrial Fungi.</title>
        <authorList>
            <consortium name="DOE Joint Genome Institute"/>
            <person name="Uehling J."/>
            <person name="Gryganskyi A."/>
            <person name="Hameed K."/>
            <person name="Tschaplinski T."/>
            <person name="Misztal P."/>
            <person name="Wu S."/>
            <person name="Desiro A."/>
            <person name="Vande Pol N."/>
            <person name="Du Z.-Y."/>
            <person name="Zienkiewicz A."/>
            <person name="Zienkiewicz K."/>
            <person name="Morin E."/>
            <person name="Tisserant E."/>
            <person name="Splivallo R."/>
            <person name="Hainaut M."/>
            <person name="Henrissat B."/>
            <person name="Ohm R."/>
            <person name="Kuo A."/>
            <person name="Yan J."/>
            <person name="Lipzen A."/>
            <person name="Nolan M."/>
            <person name="Labutti K."/>
            <person name="Barry K."/>
            <person name="Goldstein A."/>
            <person name="Labbe J."/>
            <person name="Schadt C."/>
            <person name="Tuskan G."/>
            <person name="Grigoriev I."/>
            <person name="Martin F."/>
            <person name="Vilgalys R."/>
            <person name="Bonito G."/>
        </authorList>
    </citation>
    <scope>NUCLEOTIDE SEQUENCE [LARGE SCALE GENOMIC DNA]</scope>
    <source>
        <strain evidence="1 2">AG-77</strain>
    </source>
</reference>
<dbReference type="OrthoDB" id="2444617at2759"/>
<proteinExistence type="predicted"/>
<gene>
    <name evidence="1" type="ORF">K457DRAFT_12493</name>
</gene>
<evidence type="ECO:0000313" key="1">
    <source>
        <dbReference type="EMBL" id="OAQ36838.1"/>
    </source>
</evidence>
<dbReference type="Proteomes" id="UP000078512">
    <property type="component" value="Unassembled WGS sequence"/>
</dbReference>
<dbReference type="InterPro" id="IPR032675">
    <property type="entry name" value="LRR_dom_sf"/>
</dbReference>
<evidence type="ECO:0000313" key="2">
    <source>
        <dbReference type="Proteomes" id="UP000078512"/>
    </source>
</evidence>
<accession>A0A197KI81</accession>
<evidence type="ECO:0008006" key="3">
    <source>
        <dbReference type="Google" id="ProtNLM"/>
    </source>
</evidence>
<keyword evidence="2" id="KW-1185">Reference proteome</keyword>
<dbReference type="AlphaFoldDB" id="A0A197KI81"/>
<organism evidence="1 2">
    <name type="scientific">Linnemannia elongata AG-77</name>
    <dbReference type="NCBI Taxonomy" id="1314771"/>
    <lineage>
        <taxon>Eukaryota</taxon>
        <taxon>Fungi</taxon>
        <taxon>Fungi incertae sedis</taxon>
        <taxon>Mucoromycota</taxon>
        <taxon>Mortierellomycotina</taxon>
        <taxon>Mortierellomycetes</taxon>
        <taxon>Mortierellales</taxon>
        <taxon>Mortierellaceae</taxon>
        <taxon>Linnemannia</taxon>
    </lineage>
</organism>
<dbReference type="SUPFAM" id="SSF52047">
    <property type="entry name" value="RNI-like"/>
    <property type="match status" value="2"/>
</dbReference>